<evidence type="ECO:0000313" key="2">
    <source>
        <dbReference type="Proteomes" id="UP000607397"/>
    </source>
</evidence>
<accession>A0A8K2AGT6</accession>
<reference evidence="1" key="1">
    <citation type="submission" date="2019-12" db="EMBL/GenBank/DDBJ databases">
        <title>High-Quality draft genome sequences of three cyanobacteria isolated from the limestone walls of the Old Cathedral of Coimbra.</title>
        <authorList>
            <person name="Tiago I."/>
            <person name="Soares F."/>
            <person name="Portugal A."/>
        </authorList>
    </citation>
    <scope>NUCLEOTIDE SEQUENCE [LARGE SCALE GENOMIC DNA]</scope>
    <source>
        <strain evidence="1">C</strain>
    </source>
</reference>
<evidence type="ECO:0000313" key="1">
    <source>
        <dbReference type="EMBL" id="NCJ05189.1"/>
    </source>
</evidence>
<gene>
    <name evidence="1" type="ORF">GS597_01370</name>
</gene>
<protein>
    <recommendedName>
        <fullName evidence="3">Mor transcription activator domain-containing protein</fullName>
    </recommendedName>
</protein>
<evidence type="ECO:0008006" key="3">
    <source>
        <dbReference type="Google" id="ProtNLM"/>
    </source>
</evidence>
<dbReference type="RefSeq" id="WP_161823669.1">
    <property type="nucleotide sequence ID" value="NZ_WVIC01000002.1"/>
</dbReference>
<comment type="caution">
    <text evidence="1">The sequence shown here is derived from an EMBL/GenBank/DDBJ whole genome shotgun (WGS) entry which is preliminary data.</text>
</comment>
<keyword evidence="2" id="KW-1185">Reference proteome</keyword>
<sequence>MYKAKDFENIAQAIGRDQTQRLIDENRGKWWIYIPKAPTPRIVEIIGLRASQKLCELYGGDRLRVPSSAKSDAQKNAEICRAVMRGEPAVSVCCRFGLRGDRLLSILRANIGEAEFETLRSEIETCIGYNGLAARHEQIQKRLAAGETITSVARSFGLNPTWVLEIGKRSAKA</sequence>
<proteinExistence type="predicted"/>
<dbReference type="AlphaFoldDB" id="A0A8K2AGT6"/>
<name>A0A8K2AGT6_9CYAN</name>
<dbReference type="EMBL" id="WVIC01000002">
    <property type="protein sequence ID" value="NCJ05189.1"/>
    <property type="molecule type" value="Genomic_DNA"/>
</dbReference>
<organism evidence="1 2">
    <name type="scientific">Petrachloros mirabilis ULC683</name>
    <dbReference type="NCBI Taxonomy" id="2781853"/>
    <lineage>
        <taxon>Bacteria</taxon>
        <taxon>Bacillati</taxon>
        <taxon>Cyanobacteriota</taxon>
        <taxon>Cyanophyceae</taxon>
        <taxon>Synechococcales</taxon>
        <taxon>Petrachlorosaceae</taxon>
        <taxon>Petrachloros</taxon>
        <taxon>Petrachloros mirabilis</taxon>
    </lineage>
</organism>
<dbReference type="Proteomes" id="UP000607397">
    <property type="component" value="Unassembled WGS sequence"/>
</dbReference>